<dbReference type="GO" id="GO:0051017">
    <property type="term" value="P:actin filament bundle assembly"/>
    <property type="evidence" value="ECO:0007669"/>
    <property type="project" value="UniProtKB-ARBA"/>
</dbReference>
<dbReference type="PANTHER" id="PTHR47472:SF1">
    <property type="entry name" value="DUF1446-DOMAIN-CONTAINING PROTEIN"/>
    <property type="match status" value="1"/>
</dbReference>
<dbReference type="GO" id="GO:0051015">
    <property type="term" value="F:actin filament binding"/>
    <property type="evidence" value="ECO:0007669"/>
    <property type="project" value="UniProtKB-ARBA"/>
</dbReference>
<name>A0A9Q0GRM2_9MAGN</name>
<dbReference type="EMBL" id="JAMYWD010000012">
    <property type="protein sequence ID" value="KAJ4951398.1"/>
    <property type="molecule type" value="Genomic_DNA"/>
</dbReference>
<reference evidence="7" key="1">
    <citation type="journal article" date="2023" name="Plant J.">
        <title>The genome of the king protea, Protea cynaroides.</title>
        <authorList>
            <person name="Chang J."/>
            <person name="Duong T.A."/>
            <person name="Schoeman C."/>
            <person name="Ma X."/>
            <person name="Roodt D."/>
            <person name="Barker N."/>
            <person name="Li Z."/>
            <person name="Van de Peer Y."/>
            <person name="Mizrachi E."/>
        </authorList>
    </citation>
    <scope>NUCLEOTIDE SEQUENCE</scope>
    <source>
        <tissue evidence="7">Young leaves</tissue>
    </source>
</reference>
<evidence type="ECO:0000256" key="4">
    <source>
        <dbReference type="PROSITE-ProRule" id="PRU00125"/>
    </source>
</evidence>
<dbReference type="InterPro" id="IPR001781">
    <property type="entry name" value="Znf_LIM"/>
</dbReference>
<dbReference type="SUPFAM" id="SSF57716">
    <property type="entry name" value="Glucocorticoid receptor-like (DNA-binding domain)"/>
    <property type="match status" value="3"/>
</dbReference>
<keyword evidence="2 4" id="KW-0862">Zinc</keyword>
<evidence type="ECO:0000256" key="5">
    <source>
        <dbReference type="SAM" id="MobiDB-lite"/>
    </source>
</evidence>
<dbReference type="AlphaFoldDB" id="A0A9Q0GRM2"/>
<dbReference type="Pfam" id="PF07287">
    <property type="entry name" value="AtuA"/>
    <property type="match status" value="1"/>
</dbReference>
<organism evidence="7 8">
    <name type="scientific">Protea cynaroides</name>
    <dbReference type="NCBI Taxonomy" id="273540"/>
    <lineage>
        <taxon>Eukaryota</taxon>
        <taxon>Viridiplantae</taxon>
        <taxon>Streptophyta</taxon>
        <taxon>Embryophyta</taxon>
        <taxon>Tracheophyta</taxon>
        <taxon>Spermatophyta</taxon>
        <taxon>Magnoliopsida</taxon>
        <taxon>Proteales</taxon>
        <taxon>Proteaceae</taxon>
        <taxon>Protea</taxon>
    </lineage>
</organism>
<keyword evidence="8" id="KW-1185">Reference proteome</keyword>
<keyword evidence="3 4" id="KW-0440">LIM domain</keyword>
<feature type="domain" description="LIM zinc-binding" evidence="6">
    <location>
        <begin position="748"/>
        <end position="808"/>
    </location>
</feature>
<evidence type="ECO:0000313" key="8">
    <source>
        <dbReference type="Proteomes" id="UP001141806"/>
    </source>
</evidence>
<dbReference type="Proteomes" id="UP001141806">
    <property type="component" value="Unassembled WGS sequence"/>
</dbReference>
<dbReference type="PANTHER" id="PTHR47472">
    <property type="entry name" value="PROPIONYL-COA CARBOXYLASE"/>
    <property type="match status" value="1"/>
</dbReference>
<evidence type="ECO:0000256" key="3">
    <source>
        <dbReference type="ARBA" id="ARBA00023038"/>
    </source>
</evidence>
<evidence type="ECO:0000313" key="7">
    <source>
        <dbReference type="EMBL" id="KAJ4951398.1"/>
    </source>
</evidence>
<dbReference type="OrthoDB" id="16163at2759"/>
<dbReference type="CDD" id="cd09441">
    <property type="entry name" value="LIM2_SF3"/>
    <property type="match status" value="1"/>
</dbReference>
<dbReference type="Gene3D" id="2.10.110.10">
    <property type="entry name" value="Cysteine Rich Protein"/>
    <property type="match status" value="1"/>
</dbReference>
<evidence type="ECO:0000259" key="6">
    <source>
        <dbReference type="PROSITE" id="PS50023"/>
    </source>
</evidence>
<comment type="caution">
    <text evidence="7">The sequence shown here is derived from an EMBL/GenBank/DDBJ whole genome shotgun (WGS) entry which is preliminary data.</text>
</comment>
<sequence length="858" mass="93947">MEDEQNDGAYNCEIRLRENPQRRKDKVVIGCGAGFGGDRPFAAVKLLQRVEGLDYLVLECLAERTLADRYQLMVSGGVGYDSRISEWMSLLLPLAVERGTCIITNMGAMDPLGAQKEVFNVATNLGLHLTVAVAYEVALTKSGSRSFLASEGGASTYLGAAPIVQCLEKYQPHVIITSRVADAALFLGPMVYELGWNWNDLQLLAQGSLAGHLLECGCQLTGGYFMHPGDKYRDLSFELLSNLSLPFAEVGFDGSVCVAKADGSGGVINFSTCAQQLLYEVGDPASYVTPDVVLDFGNVSFHSLSRDKVACVGAKPSDQCIPEKLLKLIPKDYGWKGWGEISYGGYGCIKRAKAAEFLVRSWIEEVLPGVTECIVSYIIGLDSLKATNISEATLLEQYSEDIRLRMDGLFEQKEHAVQFVKEFTALYTNGPAGGGGISTGHKKEIILEKELVGRESVLWKTRAEVTEVMDLSQAISPKDDPVKDHTLRGTHWQAGREKTASGARMELPSLEVEVAPAPADQRIPLYNVAHSRAGDKGNDLNFSLIPHFPSDVERLKKVITPEWVKQVVSSLLDMSSFCDPDAVKKSNCWVNEHVKVEIYEAKGIRSLNIMVRNILDGGVNCSRRIDRHGKTISDLILCQQVVLPPSSDILSCKLALGIVGGVTLWPLSACVQGSSCAFDLPKSEIRKMSNYSSMDGVLYCKTHFEQLFKETGSFTKNFQSTGKSETKQNELLARNPSKLSPLFSGTQDKCATCNKTAYPLEKVTVEGESYHKSCFKCFHGGCPLTPSNYAALDGVLYCKHHFAQLFKEKGSYNHLIKTASIKRNAALAAEEEAQAEAAATTEAEAKEELEKEPEPEQS</sequence>
<evidence type="ECO:0000256" key="2">
    <source>
        <dbReference type="ARBA" id="ARBA00022833"/>
    </source>
</evidence>
<evidence type="ECO:0000256" key="1">
    <source>
        <dbReference type="ARBA" id="ARBA00022723"/>
    </source>
</evidence>
<keyword evidence="1 4" id="KW-0479">Metal-binding</keyword>
<dbReference type="FunFam" id="2.10.110.10:FF:000002">
    <property type="entry name" value="LIM domain and actin-binding 1"/>
    <property type="match status" value="1"/>
</dbReference>
<dbReference type="PROSITE" id="PS50023">
    <property type="entry name" value="LIM_DOMAIN_2"/>
    <property type="match status" value="1"/>
</dbReference>
<dbReference type="SMART" id="SM00132">
    <property type="entry name" value="LIM"/>
    <property type="match status" value="1"/>
</dbReference>
<dbReference type="GO" id="GO:0046872">
    <property type="term" value="F:metal ion binding"/>
    <property type="evidence" value="ECO:0007669"/>
    <property type="project" value="UniProtKB-KW"/>
</dbReference>
<accession>A0A9Q0GRM2</accession>
<protein>
    <recommendedName>
        <fullName evidence="6">LIM zinc-binding domain-containing protein</fullName>
    </recommendedName>
</protein>
<gene>
    <name evidence="7" type="ORF">NE237_028230</name>
</gene>
<dbReference type="Pfam" id="PF00412">
    <property type="entry name" value="LIM"/>
    <property type="match status" value="1"/>
</dbReference>
<dbReference type="Pfam" id="PF23544">
    <property type="entry name" value="AtuA_ferredoxin"/>
    <property type="match status" value="1"/>
</dbReference>
<feature type="region of interest" description="Disordered" evidence="5">
    <location>
        <begin position="827"/>
        <end position="858"/>
    </location>
</feature>
<dbReference type="InterPro" id="IPR056362">
    <property type="entry name" value="AtuA-like_ferredoxin_dom"/>
</dbReference>
<proteinExistence type="predicted"/>
<feature type="compositionally biased region" description="Basic and acidic residues" evidence="5">
    <location>
        <begin position="843"/>
        <end position="858"/>
    </location>
</feature>
<dbReference type="InterPro" id="IPR010839">
    <property type="entry name" value="AtuA_N"/>
</dbReference>